<accession>A0A1H9DDD0</accession>
<dbReference type="GO" id="GO:0005829">
    <property type="term" value="C:cytosol"/>
    <property type="evidence" value="ECO:0007669"/>
    <property type="project" value="TreeGrafter"/>
</dbReference>
<evidence type="ECO:0000256" key="1">
    <source>
        <dbReference type="ARBA" id="ARBA00022723"/>
    </source>
</evidence>
<dbReference type="PROSITE" id="PS01091">
    <property type="entry name" value="TATD_3"/>
    <property type="match status" value="1"/>
</dbReference>
<dbReference type="InterPro" id="IPR001130">
    <property type="entry name" value="TatD-like"/>
</dbReference>
<dbReference type="EMBL" id="FOEN01000005">
    <property type="protein sequence ID" value="SEQ11317.1"/>
    <property type="molecule type" value="Genomic_DNA"/>
</dbReference>
<feature type="binding site" evidence="3">
    <location>
        <position position="129"/>
    </location>
    <ligand>
        <name>a divalent metal cation</name>
        <dbReference type="ChEBI" id="CHEBI:60240"/>
        <label>2</label>
    </ligand>
</feature>
<dbReference type="PANTHER" id="PTHR46124:SF2">
    <property type="entry name" value="D-AMINOACYL-TRNA DEACYLASE"/>
    <property type="match status" value="1"/>
</dbReference>
<dbReference type="STRING" id="89093.SAMN04488558_105100"/>
<dbReference type="Pfam" id="PF01026">
    <property type="entry name" value="TatD_DNase"/>
    <property type="match status" value="1"/>
</dbReference>
<feature type="binding site" evidence="3">
    <location>
        <position position="7"/>
    </location>
    <ligand>
        <name>a divalent metal cation</name>
        <dbReference type="ChEBI" id="CHEBI:60240"/>
        <label>1</label>
    </ligand>
</feature>
<keyword evidence="2" id="KW-0378">Hydrolase</keyword>
<dbReference type="PIRSF" id="PIRSF005902">
    <property type="entry name" value="DNase_TatD"/>
    <property type="match status" value="1"/>
</dbReference>
<proteinExistence type="predicted"/>
<dbReference type="InterPro" id="IPR015991">
    <property type="entry name" value="TatD/YcfH-like"/>
</dbReference>
<dbReference type="GO" id="GO:0004536">
    <property type="term" value="F:DNA nuclease activity"/>
    <property type="evidence" value="ECO:0007669"/>
    <property type="project" value="InterPro"/>
</dbReference>
<name>A0A1H9DDD0_9LACT</name>
<dbReference type="AlphaFoldDB" id="A0A1H9DDD0"/>
<dbReference type="Proteomes" id="UP000198833">
    <property type="component" value="Unassembled WGS sequence"/>
</dbReference>
<dbReference type="GO" id="GO:0016788">
    <property type="term" value="F:hydrolase activity, acting on ester bonds"/>
    <property type="evidence" value="ECO:0007669"/>
    <property type="project" value="InterPro"/>
</dbReference>
<dbReference type="GO" id="GO:0046872">
    <property type="term" value="F:metal ion binding"/>
    <property type="evidence" value="ECO:0007669"/>
    <property type="project" value="UniProtKB-KW"/>
</dbReference>
<dbReference type="Gene3D" id="3.20.20.140">
    <property type="entry name" value="Metal-dependent hydrolases"/>
    <property type="match status" value="1"/>
</dbReference>
<sequence>MKLFDTHTHLNADQFAGREAEIVAAAQEAGVAYLAVVGFDQPTIEKSLELSQEYANIISVCGWHPTEAASYNRQVETYLEEVLSRDKVQMLGEIGLDYYWDTATKSEQERAFRRQIALAKNLHLPITIHNRDATEDCYRILRDEGLPAAGGIMHSFGEDAEWAQRFLDLGMHISFSGVVTFKKTIEVREAAKIVPDNRLLIETDAPYLAPVPKRGKENQPAYVRYTAELLSQVRGIELETLAQLTTQNAFDLFKWFPGGRS</sequence>
<dbReference type="SUPFAM" id="SSF51556">
    <property type="entry name" value="Metallo-dependent hydrolases"/>
    <property type="match status" value="1"/>
</dbReference>
<dbReference type="NCBIfam" id="TIGR00010">
    <property type="entry name" value="YchF/TatD family DNA exonuclease"/>
    <property type="match status" value="1"/>
</dbReference>
<dbReference type="FunFam" id="3.20.20.140:FF:000005">
    <property type="entry name" value="TatD family hydrolase"/>
    <property type="match status" value="1"/>
</dbReference>
<keyword evidence="1 3" id="KW-0479">Metal-binding</keyword>
<dbReference type="PROSITE" id="PS01090">
    <property type="entry name" value="TATD_2"/>
    <property type="match status" value="1"/>
</dbReference>
<organism evidence="4 5">
    <name type="scientific">Ignavigranum ruoffiae</name>
    <dbReference type="NCBI Taxonomy" id="89093"/>
    <lineage>
        <taxon>Bacteria</taxon>
        <taxon>Bacillati</taxon>
        <taxon>Bacillota</taxon>
        <taxon>Bacilli</taxon>
        <taxon>Lactobacillales</taxon>
        <taxon>Aerococcaceae</taxon>
        <taxon>Ignavigranum</taxon>
    </lineage>
</organism>
<feature type="binding site" evidence="3">
    <location>
        <position position="93"/>
    </location>
    <ligand>
        <name>a divalent metal cation</name>
        <dbReference type="ChEBI" id="CHEBI:60240"/>
        <label>1</label>
    </ligand>
</feature>
<keyword evidence="5" id="KW-1185">Reference proteome</keyword>
<dbReference type="PROSITE" id="PS01137">
    <property type="entry name" value="TATD_1"/>
    <property type="match status" value="1"/>
</dbReference>
<evidence type="ECO:0000313" key="5">
    <source>
        <dbReference type="Proteomes" id="UP000198833"/>
    </source>
</evidence>
<feature type="binding site" evidence="3">
    <location>
        <position position="154"/>
    </location>
    <ligand>
        <name>a divalent metal cation</name>
        <dbReference type="ChEBI" id="CHEBI:60240"/>
        <label>2</label>
    </ligand>
</feature>
<dbReference type="OrthoDB" id="9810005at2"/>
<gene>
    <name evidence="4" type="ORF">SAMN04488558_105100</name>
</gene>
<evidence type="ECO:0000313" key="4">
    <source>
        <dbReference type="EMBL" id="SEQ11317.1"/>
    </source>
</evidence>
<evidence type="ECO:0000256" key="3">
    <source>
        <dbReference type="PIRSR" id="PIRSR005902-1"/>
    </source>
</evidence>
<dbReference type="InterPro" id="IPR018228">
    <property type="entry name" value="DNase_TatD-rel_CS"/>
</dbReference>
<protein>
    <submittedName>
        <fullName evidence="4">TatD DNase family protein</fullName>
    </submittedName>
</protein>
<reference evidence="4 5" key="1">
    <citation type="submission" date="2016-10" db="EMBL/GenBank/DDBJ databases">
        <authorList>
            <person name="de Groot N.N."/>
        </authorList>
    </citation>
    <scope>NUCLEOTIDE SEQUENCE [LARGE SCALE GENOMIC DNA]</scope>
    <source>
        <strain evidence="4 5">DSM 15695</strain>
    </source>
</reference>
<dbReference type="PANTHER" id="PTHR46124">
    <property type="entry name" value="D-AMINOACYL-TRNA DEACYLASE"/>
    <property type="match status" value="1"/>
</dbReference>
<evidence type="ECO:0000256" key="2">
    <source>
        <dbReference type="ARBA" id="ARBA00022801"/>
    </source>
</evidence>
<dbReference type="RefSeq" id="WP_092571613.1">
    <property type="nucleotide sequence ID" value="NZ_FOEN01000005.1"/>
</dbReference>
<feature type="binding site" evidence="3">
    <location>
        <position position="204"/>
    </location>
    <ligand>
        <name>a divalent metal cation</name>
        <dbReference type="ChEBI" id="CHEBI:60240"/>
        <label>1</label>
    </ligand>
</feature>
<dbReference type="InterPro" id="IPR032466">
    <property type="entry name" value="Metal_Hydrolase"/>
</dbReference>
<feature type="binding site" evidence="3">
    <location>
        <position position="9"/>
    </location>
    <ligand>
        <name>a divalent metal cation</name>
        <dbReference type="ChEBI" id="CHEBI:60240"/>
        <label>1</label>
    </ligand>
</feature>
<dbReference type="CDD" id="cd01310">
    <property type="entry name" value="TatD_DNAse"/>
    <property type="match status" value="1"/>
</dbReference>